<dbReference type="InterPro" id="IPR004412">
    <property type="entry name" value="GatA"/>
</dbReference>
<evidence type="ECO:0000313" key="6">
    <source>
        <dbReference type="EMBL" id="KAJ9596767.1"/>
    </source>
</evidence>
<evidence type="ECO:0000256" key="1">
    <source>
        <dbReference type="ARBA" id="ARBA00022598"/>
    </source>
</evidence>
<accession>A0AAD8AD22</accession>
<keyword evidence="2" id="KW-0547">Nucleotide-binding</keyword>
<organism evidence="6 7">
    <name type="scientific">Diploptera punctata</name>
    <name type="common">Pacific beetle cockroach</name>
    <dbReference type="NCBI Taxonomy" id="6984"/>
    <lineage>
        <taxon>Eukaryota</taxon>
        <taxon>Metazoa</taxon>
        <taxon>Ecdysozoa</taxon>
        <taxon>Arthropoda</taxon>
        <taxon>Hexapoda</taxon>
        <taxon>Insecta</taxon>
        <taxon>Pterygota</taxon>
        <taxon>Neoptera</taxon>
        <taxon>Polyneoptera</taxon>
        <taxon>Dictyoptera</taxon>
        <taxon>Blattodea</taxon>
        <taxon>Blaberoidea</taxon>
        <taxon>Blaberidae</taxon>
        <taxon>Diplopterinae</taxon>
        <taxon>Diploptera</taxon>
    </lineage>
</organism>
<evidence type="ECO:0000313" key="7">
    <source>
        <dbReference type="Proteomes" id="UP001233999"/>
    </source>
</evidence>
<feature type="non-terminal residue" evidence="6">
    <location>
        <position position="506"/>
    </location>
</feature>
<reference evidence="6" key="1">
    <citation type="journal article" date="2023" name="IScience">
        <title>Live-bearing cockroach genome reveals convergent evolutionary mechanisms linked to viviparity in insects and beyond.</title>
        <authorList>
            <person name="Fouks B."/>
            <person name="Harrison M.C."/>
            <person name="Mikhailova A.A."/>
            <person name="Marchal E."/>
            <person name="English S."/>
            <person name="Carruthers M."/>
            <person name="Jennings E.C."/>
            <person name="Chiamaka E.L."/>
            <person name="Frigard R.A."/>
            <person name="Pippel M."/>
            <person name="Attardo G.M."/>
            <person name="Benoit J.B."/>
            <person name="Bornberg-Bauer E."/>
            <person name="Tobe S.S."/>
        </authorList>
    </citation>
    <scope>NUCLEOTIDE SEQUENCE</scope>
    <source>
        <strain evidence="6">Stay&amp;Tobe</strain>
    </source>
</reference>
<dbReference type="GO" id="GO:0050567">
    <property type="term" value="F:glutaminyl-tRNA synthase (glutamine-hydrolyzing) activity"/>
    <property type="evidence" value="ECO:0007669"/>
    <property type="project" value="InterPro"/>
</dbReference>
<evidence type="ECO:0000256" key="4">
    <source>
        <dbReference type="ARBA" id="ARBA00022917"/>
    </source>
</evidence>
<feature type="domain" description="Amidase" evidence="5">
    <location>
        <begin position="17"/>
        <end position="137"/>
    </location>
</feature>
<dbReference type="GO" id="GO:0032543">
    <property type="term" value="P:mitochondrial translation"/>
    <property type="evidence" value="ECO:0007669"/>
    <property type="project" value="TreeGrafter"/>
</dbReference>
<dbReference type="Pfam" id="PF01425">
    <property type="entry name" value="Amidase"/>
    <property type="match status" value="2"/>
</dbReference>
<feature type="non-terminal residue" evidence="6">
    <location>
        <position position="1"/>
    </location>
</feature>
<name>A0AAD8AD22_DIPPU</name>
<dbReference type="AlphaFoldDB" id="A0AAD8AD22"/>
<keyword evidence="1" id="KW-0436">Ligase</keyword>
<evidence type="ECO:0000256" key="3">
    <source>
        <dbReference type="ARBA" id="ARBA00022840"/>
    </source>
</evidence>
<comment type="caution">
    <text evidence="6">The sequence shown here is derived from an EMBL/GenBank/DDBJ whole genome shotgun (WGS) entry which is preliminary data.</text>
</comment>
<reference evidence="6" key="2">
    <citation type="submission" date="2023-05" db="EMBL/GenBank/DDBJ databases">
        <authorList>
            <person name="Fouks B."/>
        </authorList>
    </citation>
    <scope>NUCLEOTIDE SEQUENCE</scope>
    <source>
        <strain evidence="6">Stay&amp;Tobe</strain>
        <tissue evidence="6">Testes</tissue>
    </source>
</reference>
<dbReference type="PANTHER" id="PTHR11895:SF7">
    <property type="entry name" value="GLUTAMYL-TRNA(GLN) AMIDOTRANSFERASE SUBUNIT A, MITOCHONDRIAL"/>
    <property type="match status" value="1"/>
</dbReference>
<protein>
    <recommendedName>
        <fullName evidence="5">Amidase domain-containing protein</fullName>
    </recommendedName>
</protein>
<keyword evidence="3" id="KW-0067">ATP-binding</keyword>
<dbReference type="GO" id="GO:0070681">
    <property type="term" value="P:glutaminyl-tRNAGln biosynthesis via transamidation"/>
    <property type="evidence" value="ECO:0007669"/>
    <property type="project" value="TreeGrafter"/>
</dbReference>
<keyword evidence="4" id="KW-0648">Protein biosynthesis</keyword>
<dbReference type="SUPFAM" id="SSF75304">
    <property type="entry name" value="Amidase signature (AS) enzymes"/>
    <property type="match status" value="1"/>
</dbReference>
<feature type="domain" description="Amidase" evidence="5">
    <location>
        <begin position="153"/>
        <end position="483"/>
    </location>
</feature>
<dbReference type="HAMAP" id="MF_00120">
    <property type="entry name" value="GatA"/>
    <property type="match status" value="1"/>
</dbReference>
<sequence>ISERLLDGSLLPSVLCSACMRRAESLKDLNIFVRLMKEKAKVKSVEADVRYKEGNSKGILDGIPFAVKDNFCTLNIETTCGSHILENFKPKYNATVVQKLENAGAILLGKCNMDEFAMGSGTVDSMHGPTLNIWGSKHKYKLISKSGISHTVPVQNIGDDFFIAGGSSGASAVSVASGCVFGSLGSDTGGSTRIPAAYCGVVGLKPSYGLLSRYGLIPLVNSLDVPGILTRTVDDAAVLLSSAISHDHLDSTTISDKFLPVDLSHNVDIREFRIGIPQEYRCEAMSEEVVETWSMVADILEKAGAEVVKVSMPYTSSSIACYSVLNQCEVASNMARYDGIEFGLRTAEDRSTEQLYASSRSTGFNEVVRGRIFAGNYFLLQRNYNEYFIQALKVRRLIADDFIRAWHSGIDVLLSPVTLTDAPLYSWFTAKENREQCAEQDYCSQPANMAGVPAISIPIKLSTRGLPLSLQLMAPIYREDKLLSVAKWIENAVDFPSLMLQHYYNT</sequence>
<dbReference type="PANTHER" id="PTHR11895">
    <property type="entry name" value="TRANSAMIDASE"/>
    <property type="match status" value="1"/>
</dbReference>
<proteinExistence type="inferred from homology"/>
<dbReference type="EMBL" id="JASPKZ010001961">
    <property type="protein sequence ID" value="KAJ9596767.1"/>
    <property type="molecule type" value="Genomic_DNA"/>
</dbReference>
<dbReference type="GO" id="GO:0005524">
    <property type="term" value="F:ATP binding"/>
    <property type="evidence" value="ECO:0007669"/>
    <property type="project" value="UniProtKB-KW"/>
</dbReference>
<dbReference type="Gene3D" id="3.90.1300.10">
    <property type="entry name" value="Amidase signature (AS) domain"/>
    <property type="match status" value="1"/>
</dbReference>
<dbReference type="InterPro" id="IPR000120">
    <property type="entry name" value="Amidase"/>
</dbReference>
<dbReference type="GO" id="GO:0030956">
    <property type="term" value="C:glutamyl-tRNA(Gln) amidotransferase complex"/>
    <property type="evidence" value="ECO:0007669"/>
    <property type="project" value="InterPro"/>
</dbReference>
<dbReference type="InterPro" id="IPR036928">
    <property type="entry name" value="AS_sf"/>
</dbReference>
<keyword evidence="7" id="KW-1185">Reference proteome</keyword>
<dbReference type="GO" id="GO:0005739">
    <property type="term" value="C:mitochondrion"/>
    <property type="evidence" value="ECO:0007669"/>
    <property type="project" value="TreeGrafter"/>
</dbReference>
<gene>
    <name evidence="6" type="ORF">L9F63_012198</name>
</gene>
<evidence type="ECO:0000259" key="5">
    <source>
        <dbReference type="Pfam" id="PF01425"/>
    </source>
</evidence>
<dbReference type="InterPro" id="IPR023631">
    <property type="entry name" value="Amidase_dom"/>
</dbReference>
<dbReference type="Proteomes" id="UP001233999">
    <property type="component" value="Unassembled WGS sequence"/>
</dbReference>
<evidence type="ECO:0000256" key="2">
    <source>
        <dbReference type="ARBA" id="ARBA00022741"/>
    </source>
</evidence>